<feature type="modified residue" description="N6-(pyridoxal phosphate)lysine" evidence="2">
    <location>
        <position position="184"/>
    </location>
</feature>
<dbReference type="Proteomes" id="UP000177821">
    <property type="component" value="Unassembled WGS sequence"/>
</dbReference>
<dbReference type="EMBL" id="MHCX01000020">
    <property type="protein sequence ID" value="OGY29634.1"/>
    <property type="molecule type" value="Genomic_DNA"/>
</dbReference>
<dbReference type="InterPro" id="IPR015421">
    <property type="entry name" value="PyrdxlP-dep_Trfase_major"/>
</dbReference>
<sequence length="411" mass="45890">MRSILTSLSPNIQSDDVLKSLKVFGNPFSWLQGPSQEKFRSAFRNWLGVENVFLFESGRSCLYSLLLSLGLKSEDQVLLQAYTCVAVPDPILWSGAKPVYIDINTETLNMDPKDLKRKITSHSKVLIIQHTFGNPADLEELLKIARQHKLFIIEDCAHALGSEFQGRKIGSFGDAAFFSTGRDKVISSVFGGVVATNNRGVAANLARIYKDAPYPSVSWVAQQLNHVLVSTLTKPSYNFFNFGKALFSLSLKAGIISRSVYPEEKVGGKPNFVLHKMPNALCELAFHQFQKLESFNNHRSIIANIYEENLDLTKYKITKTLGDSKNIFLRYTILTPKAEEIRTKANQLGIVLGDWYTTAIAPNGVDYKILGYDPSSCPKAENTSKQSLNLPTHIGISEKNAREIVRFLNDC</sequence>
<accession>A0A1G1WPL1</accession>
<dbReference type="PANTHER" id="PTHR30244:SF34">
    <property type="entry name" value="DTDP-4-AMINO-4,6-DIDEOXYGALACTOSE TRANSAMINASE"/>
    <property type="match status" value="1"/>
</dbReference>
<dbReference type="Gene3D" id="3.40.640.10">
    <property type="entry name" value="Type I PLP-dependent aspartate aminotransferase-like (Major domain)"/>
    <property type="match status" value="1"/>
</dbReference>
<dbReference type="GO" id="GO:0030170">
    <property type="term" value="F:pyridoxal phosphate binding"/>
    <property type="evidence" value="ECO:0007669"/>
    <property type="project" value="TreeGrafter"/>
</dbReference>
<evidence type="ECO:0000256" key="2">
    <source>
        <dbReference type="PIRSR" id="PIRSR000390-2"/>
    </source>
</evidence>
<dbReference type="PIRSF" id="PIRSF000390">
    <property type="entry name" value="PLP_StrS"/>
    <property type="match status" value="1"/>
</dbReference>
<name>A0A1G1WPL1_9BACT</name>
<dbReference type="Gene3D" id="3.90.1150.10">
    <property type="entry name" value="Aspartate Aminotransferase, domain 1"/>
    <property type="match status" value="1"/>
</dbReference>
<comment type="caution">
    <text evidence="4">The sequence shown here is derived from an EMBL/GenBank/DDBJ whole genome shotgun (WGS) entry which is preliminary data.</text>
</comment>
<proteinExistence type="inferred from homology"/>
<protein>
    <recommendedName>
        <fullName evidence="6">DegT/DnrJ/EryC1/StrS aminotransferase</fullName>
    </recommendedName>
</protein>
<evidence type="ECO:0000313" key="4">
    <source>
        <dbReference type="EMBL" id="OGY29634.1"/>
    </source>
</evidence>
<evidence type="ECO:0000313" key="5">
    <source>
        <dbReference type="Proteomes" id="UP000177821"/>
    </source>
</evidence>
<evidence type="ECO:0008006" key="6">
    <source>
        <dbReference type="Google" id="ProtNLM"/>
    </source>
</evidence>
<feature type="active site" description="Proton acceptor" evidence="1">
    <location>
        <position position="184"/>
    </location>
</feature>
<dbReference type="GO" id="GO:0008483">
    <property type="term" value="F:transaminase activity"/>
    <property type="evidence" value="ECO:0007669"/>
    <property type="project" value="TreeGrafter"/>
</dbReference>
<evidence type="ECO:0000256" key="3">
    <source>
        <dbReference type="RuleBase" id="RU004508"/>
    </source>
</evidence>
<reference evidence="4 5" key="1">
    <citation type="journal article" date="2016" name="Nat. Commun.">
        <title>Thousands of microbial genomes shed light on interconnected biogeochemical processes in an aquifer system.</title>
        <authorList>
            <person name="Anantharaman K."/>
            <person name="Brown C.T."/>
            <person name="Hug L.A."/>
            <person name="Sharon I."/>
            <person name="Castelle C.J."/>
            <person name="Probst A.J."/>
            <person name="Thomas B.C."/>
            <person name="Singh A."/>
            <person name="Wilkins M.J."/>
            <person name="Karaoz U."/>
            <person name="Brodie E.L."/>
            <person name="Williams K.H."/>
            <person name="Hubbard S.S."/>
            <person name="Banfield J.F."/>
        </authorList>
    </citation>
    <scope>NUCLEOTIDE SEQUENCE [LARGE SCALE GENOMIC DNA]</scope>
</reference>
<gene>
    <name evidence="4" type="ORF">A3J50_00285</name>
</gene>
<comment type="similarity">
    <text evidence="3">Belongs to the DegT/DnrJ/EryC1 family.</text>
</comment>
<dbReference type="Pfam" id="PF01041">
    <property type="entry name" value="DegT_DnrJ_EryC1"/>
    <property type="match status" value="2"/>
</dbReference>
<dbReference type="SUPFAM" id="SSF53383">
    <property type="entry name" value="PLP-dependent transferases"/>
    <property type="match status" value="1"/>
</dbReference>
<dbReference type="GO" id="GO:0000271">
    <property type="term" value="P:polysaccharide biosynthetic process"/>
    <property type="evidence" value="ECO:0007669"/>
    <property type="project" value="TreeGrafter"/>
</dbReference>
<dbReference type="InterPro" id="IPR015422">
    <property type="entry name" value="PyrdxlP-dep_Trfase_small"/>
</dbReference>
<keyword evidence="2 3" id="KW-0663">Pyridoxal phosphate</keyword>
<organism evidence="4 5">
    <name type="scientific">Candidatus Woykebacteria bacterium RIFCSPHIGHO2_02_FULL_43_16b</name>
    <dbReference type="NCBI Taxonomy" id="1802601"/>
    <lineage>
        <taxon>Bacteria</taxon>
        <taxon>Candidatus Woykeibacteriota</taxon>
    </lineage>
</organism>
<dbReference type="PANTHER" id="PTHR30244">
    <property type="entry name" value="TRANSAMINASE"/>
    <property type="match status" value="1"/>
</dbReference>
<dbReference type="InterPro" id="IPR000653">
    <property type="entry name" value="DegT/StrS_aminotransferase"/>
</dbReference>
<dbReference type="InterPro" id="IPR015424">
    <property type="entry name" value="PyrdxlP-dep_Trfase"/>
</dbReference>
<evidence type="ECO:0000256" key="1">
    <source>
        <dbReference type="PIRSR" id="PIRSR000390-1"/>
    </source>
</evidence>
<dbReference type="AlphaFoldDB" id="A0A1G1WPL1"/>